<protein>
    <submittedName>
        <fullName evidence="2">Uncharacterized protein</fullName>
    </submittedName>
</protein>
<evidence type="ECO:0000313" key="3">
    <source>
        <dbReference type="Proteomes" id="UP001314170"/>
    </source>
</evidence>
<sequence length="376" mass="42952">MNFGPPTSKLPELVDFWCFVDDGVPSWEKKFCTLIGSVPWRKVVDAKKYMYCHGNILDWDDSACEEAFQNAKKRFWAEMNGVSCGISPPDPNIYIDEVNWNPYIDSEVIKDLERDLFVPDEGDKGGKVGRKNKNKRNFVSIPSDGCYENTDDVKNPWESNKNMQSSVSLTDKVKSWNQWESNINTSSNLNNVDNPWERGLSQEYEAVKGKTWGVCENKSWGWNHVDKSNYSNNSSNTWKRGCQGVDSAKSKGWVNIRDSSWGFNQQESRKWNSGCNSRGKSFIQGSGASKDRRWGDNSGNSQGWKQWDNYGKDTKDLDFRKCGGDWGTRNEGSSQRESTHQHIIGYEGTRFQGDGYQTGHSWSGGRTKRRVSYAFE</sequence>
<gene>
    <name evidence="2" type="ORF">DCAF_LOCUS14414</name>
</gene>
<organism evidence="2 3">
    <name type="scientific">Dovyalis caffra</name>
    <dbReference type="NCBI Taxonomy" id="77055"/>
    <lineage>
        <taxon>Eukaryota</taxon>
        <taxon>Viridiplantae</taxon>
        <taxon>Streptophyta</taxon>
        <taxon>Embryophyta</taxon>
        <taxon>Tracheophyta</taxon>
        <taxon>Spermatophyta</taxon>
        <taxon>Magnoliopsida</taxon>
        <taxon>eudicotyledons</taxon>
        <taxon>Gunneridae</taxon>
        <taxon>Pentapetalae</taxon>
        <taxon>rosids</taxon>
        <taxon>fabids</taxon>
        <taxon>Malpighiales</taxon>
        <taxon>Salicaceae</taxon>
        <taxon>Flacourtieae</taxon>
        <taxon>Dovyalis</taxon>
    </lineage>
</organism>
<comment type="caution">
    <text evidence="2">The sequence shown here is derived from an EMBL/GenBank/DDBJ whole genome shotgun (WGS) entry which is preliminary data.</text>
</comment>
<dbReference type="EMBL" id="CAWUPB010001157">
    <property type="protein sequence ID" value="CAK7339363.1"/>
    <property type="molecule type" value="Genomic_DNA"/>
</dbReference>
<feature type="region of interest" description="Disordered" evidence="1">
    <location>
        <begin position="270"/>
        <end position="309"/>
    </location>
</feature>
<dbReference type="AlphaFoldDB" id="A0AAV1RTJ4"/>
<reference evidence="2 3" key="1">
    <citation type="submission" date="2024-01" db="EMBL/GenBank/DDBJ databases">
        <authorList>
            <person name="Waweru B."/>
        </authorList>
    </citation>
    <scope>NUCLEOTIDE SEQUENCE [LARGE SCALE GENOMIC DNA]</scope>
</reference>
<dbReference type="Proteomes" id="UP001314170">
    <property type="component" value="Unassembled WGS sequence"/>
</dbReference>
<name>A0AAV1RTJ4_9ROSI</name>
<proteinExistence type="predicted"/>
<evidence type="ECO:0000313" key="2">
    <source>
        <dbReference type="EMBL" id="CAK7339363.1"/>
    </source>
</evidence>
<dbReference type="PANTHER" id="PTHR34567:SF9">
    <property type="entry name" value="CONTAINING PROTEIN, PUTATIVE-RELATED"/>
    <property type="match status" value="1"/>
</dbReference>
<dbReference type="PANTHER" id="PTHR34567">
    <property type="entry name" value="FK506-BINDING-LIKE PROTEIN"/>
    <property type="match status" value="1"/>
</dbReference>
<evidence type="ECO:0000256" key="1">
    <source>
        <dbReference type="SAM" id="MobiDB-lite"/>
    </source>
</evidence>
<feature type="compositionally biased region" description="Polar residues" evidence="1">
    <location>
        <begin position="270"/>
        <end position="287"/>
    </location>
</feature>
<keyword evidence="3" id="KW-1185">Reference proteome</keyword>
<accession>A0AAV1RTJ4</accession>